<dbReference type="VEuPathDB" id="FungiDB:AMAG_06214"/>
<dbReference type="InterPro" id="IPR028651">
    <property type="entry name" value="ING_fam"/>
</dbReference>
<protein>
    <recommendedName>
        <fullName evidence="3">Inhibitor of growth protein N-terminal histone-binding domain-containing protein</fullName>
    </recommendedName>
</protein>
<dbReference type="OrthoDB" id="5411773at2759"/>
<dbReference type="InterPro" id="IPR024610">
    <property type="entry name" value="ING_N_histone-binding"/>
</dbReference>
<dbReference type="Pfam" id="PF12998">
    <property type="entry name" value="ING"/>
    <property type="match status" value="1"/>
</dbReference>
<feature type="compositionally biased region" description="Polar residues" evidence="2">
    <location>
        <begin position="149"/>
        <end position="158"/>
    </location>
</feature>
<organism evidence="4 5">
    <name type="scientific">Allomyces macrogynus (strain ATCC 38327)</name>
    <name type="common">Allomyces javanicus var. macrogynus</name>
    <dbReference type="NCBI Taxonomy" id="578462"/>
    <lineage>
        <taxon>Eukaryota</taxon>
        <taxon>Fungi</taxon>
        <taxon>Fungi incertae sedis</taxon>
        <taxon>Blastocladiomycota</taxon>
        <taxon>Blastocladiomycetes</taxon>
        <taxon>Blastocladiales</taxon>
        <taxon>Blastocladiaceae</taxon>
        <taxon>Allomyces</taxon>
    </lineage>
</organism>
<evidence type="ECO:0000256" key="2">
    <source>
        <dbReference type="SAM" id="MobiDB-lite"/>
    </source>
</evidence>
<reference evidence="4 5" key="1">
    <citation type="submission" date="2009-11" db="EMBL/GenBank/DDBJ databases">
        <title>Annotation of Allomyces macrogynus ATCC 38327.</title>
        <authorList>
            <consortium name="The Broad Institute Genome Sequencing Platform"/>
            <person name="Russ C."/>
            <person name="Cuomo C."/>
            <person name="Burger G."/>
            <person name="Gray M.W."/>
            <person name="Holland P.W.H."/>
            <person name="King N."/>
            <person name="Lang F.B.F."/>
            <person name="Roger A.J."/>
            <person name="Ruiz-Trillo I."/>
            <person name="Young S.K."/>
            <person name="Zeng Q."/>
            <person name="Gargeya S."/>
            <person name="Fitzgerald M."/>
            <person name="Haas B."/>
            <person name="Abouelleil A."/>
            <person name="Alvarado L."/>
            <person name="Arachchi H.M."/>
            <person name="Berlin A."/>
            <person name="Chapman S.B."/>
            <person name="Gearin G."/>
            <person name="Goldberg J."/>
            <person name="Griggs A."/>
            <person name="Gujja S."/>
            <person name="Hansen M."/>
            <person name="Heiman D."/>
            <person name="Howarth C."/>
            <person name="Larimer J."/>
            <person name="Lui A."/>
            <person name="MacDonald P.J.P."/>
            <person name="McCowen C."/>
            <person name="Montmayeur A."/>
            <person name="Murphy C."/>
            <person name="Neiman D."/>
            <person name="Pearson M."/>
            <person name="Priest M."/>
            <person name="Roberts A."/>
            <person name="Saif S."/>
            <person name="Shea T."/>
            <person name="Sisk P."/>
            <person name="Stolte C."/>
            <person name="Sykes S."/>
            <person name="Wortman J."/>
            <person name="Nusbaum C."/>
            <person name="Birren B."/>
        </authorList>
    </citation>
    <scope>NUCLEOTIDE SEQUENCE [LARGE SCALE GENOMIC DNA]</scope>
    <source>
        <strain evidence="4 5">ATCC 38327</strain>
    </source>
</reference>
<name>A0A0L0SG70_ALLM3</name>
<feature type="compositionally biased region" description="Low complexity" evidence="2">
    <location>
        <begin position="218"/>
        <end position="229"/>
    </location>
</feature>
<accession>A0A0L0SG70</accession>
<dbReference type="PANTHER" id="PTHR10333:SF42">
    <property type="entry name" value="INHIBITOR OF GROWTH PROTEIN 5"/>
    <property type="match status" value="1"/>
</dbReference>
<dbReference type="EMBL" id="GG745338">
    <property type="protein sequence ID" value="KNE61385.1"/>
    <property type="molecule type" value="Genomic_DNA"/>
</dbReference>
<dbReference type="AlphaFoldDB" id="A0A0L0SG70"/>
<feature type="region of interest" description="Disordered" evidence="2">
    <location>
        <begin position="123"/>
        <end position="229"/>
    </location>
</feature>
<dbReference type="SMART" id="SM01408">
    <property type="entry name" value="ING"/>
    <property type="match status" value="1"/>
</dbReference>
<dbReference type="PANTHER" id="PTHR10333">
    <property type="entry name" value="INHIBITOR OF GROWTH PROTEIN"/>
    <property type="match status" value="1"/>
</dbReference>
<evidence type="ECO:0000259" key="3">
    <source>
        <dbReference type="SMART" id="SM01408"/>
    </source>
</evidence>
<sequence length="229" mass="25032">MIFIEDYIDTVESLSPNLQRLVSNLRELDAVVYHTHASLVADIRRFCATVTTLSPAARARELASIDERLRKCLPIDENRALIAMAAKDLVDVHVQRVNDNYNAFCLELSSEEAKIEQRKRAAEAAAQGADVNVVDASPTKKRARRDDSVTATPQASQKSTDDASTAPPPTKGRRGQSAAAHASTPEPSPAPPPATTARQRARRRRTSVRRPLPRARARAGAIAQRQRAA</sequence>
<keyword evidence="1" id="KW-0156">Chromatin regulator</keyword>
<feature type="compositionally biased region" description="Basic residues" evidence="2">
    <location>
        <begin position="199"/>
        <end position="217"/>
    </location>
</feature>
<evidence type="ECO:0000256" key="1">
    <source>
        <dbReference type="ARBA" id="ARBA00022853"/>
    </source>
</evidence>
<gene>
    <name evidence="4" type="ORF">AMAG_06214</name>
</gene>
<dbReference type="GO" id="GO:0006325">
    <property type="term" value="P:chromatin organization"/>
    <property type="evidence" value="ECO:0007669"/>
    <property type="project" value="UniProtKB-KW"/>
</dbReference>
<feature type="domain" description="Inhibitor of growth protein N-terminal histone-binding" evidence="3">
    <location>
        <begin position="3"/>
        <end position="104"/>
    </location>
</feature>
<evidence type="ECO:0000313" key="5">
    <source>
        <dbReference type="Proteomes" id="UP000054350"/>
    </source>
</evidence>
<evidence type="ECO:0000313" key="4">
    <source>
        <dbReference type="EMBL" id="KNE61385.1"/>
    </source>
</evidence>
<dbReference type="STRING" id="578462.A0A0L0SG70"/>
<proteinExistence type="predicted"/>
<reference evidence="4 5" key="2">
    <citation type="submission" date="2009-11" db="EMBL/GenBank/DDBJ databases">
        <title>The Genome Sequence of Allomyces macrogynus strain ATCC 38327.</title>
        <authorList>
            <consortium name="The Broad Institute Genome Sequencing Platform"/>
            <person name="Russ C."/>
            <person name="Cuomo C."/>
            <person name="Shea T."/>
            <person name="Young S.K."/>
            <person name="Zeng Q."/>
            <person name="Koehrsen M."/>
            <person name="Haas B."/>
            <person name="Borodovsky M."/>
            <person name="Guigo R."/>
            <person name="Alvarado L."/>
            <person name="Berlin A."/>
            <person name="Borenstein D."/>
            <person name="Chen Z."/>
            <person name="Engels R."/>
            <person name="Freedman E."/>
            <person name="Gellesch M."/>
            <person name="Goldberg J."/>
            <person name="Griggs A."/>
            <person name="Gujja S."/>
            <person name="Heiman D."/>
            <person name="Hepburn T."/>
            <person name="Howarth C."/>
            <person name="Jen D."/>
            <person name="Larson L."/>
            <person name="Lewis B."/>
            <person name="Mehta T."/>
            <person name="Park D."/>
            <person name="Pearson M."/>
            <person name="Roberts A."/>
            <person name="Saif S."/>
            <person name="Shenoy N."/>
            <person name="Sisk P."/>
            <person name="Stolte C."/>
            <person name="Sykes S."/>
            <person name="Walk T."/>
            <person name="White J."/>
            <person name="Yandava C."/>
            <person name="Burger G."/>
            <person name="Gray M.W."/>
            <person name="Holland P.W.H."/>
            <person name="King N."/>
            <person name="Lang F.B.F."/>
            <person name="Roger A.J."/>
            <person name="Ruiz-Trillo I."/>
            <person name="Lander E."/>
            <person name="Nusbaum C."/>
        </authorList>
    </citation>
    <scope>NUCLEOTIDE SEQUENCE [LARGE SCALE GENOMIC DNA]</scope>
    <source>
        <strain evidence="4 5">ATCC 38327</strain>
    </source>
</reference>
<keyword evidence="5" id="KW-1185">Reference proteome</keyword>
<dbReference type="Proteomes" id="UP000054350">
    <property type="component" value="Unassembled WGS sequence"/>
</dbReference>
<dbReference type="Gene3D" id="6.10.140.1740">
    <property type="match status" value="1"/>
</dbReference>